<dbReference type="SUPFAM" id="SSF81321">
    <property type="entry name" value="Family A G protein-coupled receptor-like"/>
    <property type="match status" value="1"/>
</dbReference>
<sequence>MSSSLYDWFFHETFHTIFLCTTTGMSLLSNGLLLYIIATTNASHIGPYRYLLAVFAACDIITSCGHAAFQPYMHMTKTGFYFFPRHGQMIIFGHSFDTIFALVFIATYYQTFLVLAYHFYYRYKTVTHGFTSSFTDGWKKRDWIYAGIVIYILYITGFVGICAIAFTPTPNTRANVPAEIMEIYNVNLADLRNGFTVISVKQRSEQTGEWEWHAGSVIGLFGLLGLFGGTASAILFCIYKTFSAIRSTDNKLTAKTRKMQMDLFFALLIQTAIPCLFSYLPLATILVFPAIS</sequence>
<evidence type="ECO:0008006" key="4">
    <source>
        <dbReference type="Google" id="ProtNLM"/>
    </source>
</evidence>
<name>A0AAV5VTH1_9BILA</name>
<proteinExistence type="predicted"/>
<comment type="caution">
    <text evidence="2">The sequence shown here is derived from an EMBL/GenBank/DDBJ whole genome shotgun (WGS) entry which is preliminary data.</text>
</comment>
<accession>A0AAV5VTH1</accession>
<dbReference type="AlphaFoldDB" id="A0AAV5VTH1"/>
<keyword evidence="1" id="KW-0812">Transmembrane</keyword>
<organism evidence="2 3">
    <name type="scientific">Pristionchus fissidentatus</name>
    <dbReference type="NCBI Taxonomy" id="1538716"/>
    <lineage>
        <taxon>Eukaryota</taxon>
        <taxon>Metazoa</taxon>
        <taxon>Ecdysozoa</taxon>
        <taxon>Nematoda</taxon>
        <taxon>Chromadorea</taxon>
        <taxon>Rhabditida</taxon>
        <taxon>Rhabditina</taxon>
        <taxon>Diplogasteromorpha</taxon>
        <taxon>Diplogasteroidea</taxon>
        <taxon>Neodiplogasteridae</taxon>
        <taxon>Pristionchus</taxon>
    </lineage>
</organism>
<dbReference type="EMBL" id="BTSY01000004">
    <property type="protein sequence ID" value="GMT22864.1"/>
    <property type="molecule type" value="Genomic_DNA"/>
</dbReference>
<protein>
    <recommendedName>
        <fullName evidence="4">G protein-coupled receptor</fullName>
    </recommendedName>
</protein>
<feature type="transmembrane region" description="Helical" evidence="1">
    <location>
        <begin position="263"/>
        <end position="291"/>
    </location>
</feature>
<keyword evidence="1" id="KW-0472">Membrane</keyword>
<feature type="non-terminal residue" evidence="2">
    <location>
        <position position="292"/>
    </location>
</feature>
<feature type="transmembrane region" description="Helical" evidence="1">
    <location>
        <begin position="50"/>
        <end position="69"/>
    </location>
</feature>
<keyword evidence="1" id="KW-1133">Transmembrane helix</keyword>
<dbReference type="Proteomes" id="UP001432322">
    <property type="component" value="Unassembled WGS sequence"/>
</dbReference>
<evidence type="ECO:0000256" key="1">
    <source>
        <dbReference type="SAM" id="Phobius"/>
    </source>
</evidence>
<gene>
    <name evidence="2" type="ORF">PFISCL1PPCAC_14161</name>
</gene>
<dbReference type="PANTHER" id="PTHR22943">
    <property type="entry name" value="7-TRANSMEMBRANE DOMAIN RECEPTOR C.ELEGANS"/>
    <property type="match status" value="1"/>
</dbReference>
<keyword evidence="3" id="KW-1185">Reference proteome</keyword>
<feature type="transmembrane region" description="Helical" evidence="1">
    <location>
        <begin position="14"/>
        <end position="38"/>
    </location>
</feature>
<evidence type="ECO:0000313" key="2">
    <source>
        <dbReference type="EMBL" id="GMT22864.1"/>
    </source>
</evidence>
<dbReference type="InterPro" id="IPR019428">
    <property type="entry name" value="7TM_GPCR_serpentine_rcpt_Str"/>
</dbReference>
<feature type="transmembrane region" description="Helical" evidence="1">
    <location>
        <begin position="99"/>
        <end position="121"/>
    </location>
</feature>
<reference evidence="2" key="1">
    <citation type="submission" date="2023-10" db="EMBL/GenBank/DDBJ databases">
        <title>Genome assembly of Pristionchus species.</title>
        <authorList>
            <person name="Yoshida K."/>
            <person name="Sommer R.J."/>
        </authorList>
    </citation>
    <scope>NUCLEOTIDE SEQUENCE</scope>
    <source>
        <strain evidence="2">RS5133</strain>
    </source>
</reference>
<dbReference type="Pfam" id="PF10326">
    <property type="entry name" value="7TM_GPCR_Str"/>
    <property type="match status" value="1"/>
</dbReference>
<evidence type="ECO:0000313" key="3">
    <source>
        <dbReference type="Proteomes" id="UP001432322"/>
    </source>
</evidence>
<feature type="transmembrane region" description="Helical" evidence="1">
    <location>
        <begin position="142"/>
        <end position="166"/>
    </location>
</feature>
<feature type="transmembrane region" description="Helical" evidence="1">
    <location>
        <begin position="217"/>
        <end position="242"/>
    </location>
</feature>
<dbReference type="Gene3D" id="1.20.1070.10">
    <property type="entry name" value="Rhodopsin 7-helix transmembrane proteins"/>
    <property type="match status" value="1"/>
</dbReference>
<dbReference type="PANTHER" id="PTHR22943:SF248">
    <property type="entry name" value="SEVEN TM RECEPTOR"/>
    <property type="match status" value="1"/>
</dbReference>